<dbReference type="GeneID" id="17299295"/>
<reference evidence="2 4" key="1">
    <citation type="journal article" date="2012" name="Nature">
        <title>Algal genomes reveal evolutionary mosaicism and the fate of nucleomorphs.</title>
        <authorList>
            <consortium name="DOE Joint Genome Institute"/>
            <person name="Curtis B.A."/>
            <person name="Tanifuji G."/>
            <person name="Burki F."/>
            <person name="Gruber A."/>
            <person name="Irimia M."/>
            <person name="Maruyama S."/>
            <person name="Arias M.C."/>
            <person name="Ball S.G."/>
            <person name="Gile G.H."/>
            <person name="Hirakawa Y."/>
            <person name="Hopkins J.F."/>
            <person name="Kuo A."/>
            <person name="Rensing S.A."/>
            <person name="Schmutz J."/>
            <person name="Symeonidi A."/>
            <person name="Elias M."/>
            <person name="Eveleigh R.J."/>
            <person name="Herman E.K."/>
            <person name="Klute M.J."/>
            <person name="Nakayama T."/>
            <person name="Obornik M."/>
            <person name="Reyes-Prieto A."/>
            <person name="Armbrust E.V."/>
            <person name="Aves S.J."/>
            <person name="Beiko R.G."/>
            <person name="Coutinho P."/>
            <person name="Dacks J.B."/>
            <person name="Durnford D.G."/>
            <person name="Fast N.M."/>
            <person name="Green B.R."/>
            <person name="Grisdale C.J."/>
            <person name="Hempel F."/>
            <person name="Henrissat B."/>
            <person name="Hoppner M.P."/>
            <person name="Ishida K."/>
            <person name="Kim E."/>
            <person name="Koreny L."/>
            <person name="Kroth P.G."/>
            <person name="Liu Y."/>
            <person name="Malik S.B."/>
            <person name="Maier U.G."/>
            <person name="McRose D."/>
            <person name="Mock T."/>
            <person name="Neilson J.A."/>
            <person name="Onodera N.T."/>
            <person name="Poole A.M."/>
            <person name="Pritham E.J."/>
            <person name="Richards T.A."/>
            <person name="Rocap G."/>
            <person name="Roy S.W."/>
            <person name="Sarai C."/>
            <person name="Schaack S."/>
            <person name="Shirato S."/>
            <person name="Slamovits C.H."/>
            <person name="Spencer D.F."/>
            <person name="Suzuki S."/>
            <person name="Worden A.Z."/>
            <person name="Zauner S."/>
            <person name="Barry K."/>
            <person name="Bell C."/>
            <person name="Bharti A.K."/>
            <person name="Crow J.A."/>
            <person name="Grimwood J."/>
            <person name="Kramer R."/>
            <person name="Lindquist E."/>
            <person name="Lucas S."/>
            <person name="Salamov A."/>
            <person name="McFadden G.I."/>
            <person name="Lane C.E."/>
            <person name="Keeling P.J."/>
            <person name="Gray M.W."/>
            <person name="Grigoriev I.V."/>
            <person name="Archibald J.M."/>
        </authorList>
    </citation>
    <scope>NUCLEOTIDE SEQUENCE</scope>
    <source>
        <strain evidence="2 4">CCMP2712</strain>
    </source>
</reference>
<accession>L1J303</accession>
<evidence type="ECO:0000313" key="3">
    <source>
        <dbReference type="EnsemblProtists" id="EKX42692"/>
    </source>
</evidence>
<evidence type="ECO:0000313" key="2">
    <source>
        <dbReference type="EMBL" id="EKX42692.1"/>
    </source>
</evidence>
<proteinExistence type="predicted"/>
<feature type="region of interest" description="Disordered" evidence="1">
    <location>
        <begin position="313"/>
        <end position="363"/>
    </location>
</feature>
<reference evidence="3" key="3">
    <citation type="submission" date="2015-06" db="UniProtKB">
        <authorList>
            <consortium name="EnsemblProtists"/>
        </authorList>
    </citation>
    <scope>IDENTIFICATION</scope>
</reference>
<dbReference type="HOGENOM" id="CLU_624781_0_0_1"/>
<dbReference type="RefSeq" id="XP_005829672.1">
    <property type="nucleotide sequence ID" value="XM_005829615.1"/>
</dbReference>
<evidence type="ECO:0000256" key="1">
    <source>
        <dbReference type="SAM" id="MobiDB-lite"/>
    </source>
</evidence>
<name>L1J303_GUITC</name>
<dbReference type="KEGG" id="gtt:GUITHDRAFT_111364"/>
<protein>
    <submittedName>
        <fullName evidence="2 3">Uncharacterized protein</fullName>
    </submittedName>
</protein>
<gene>
    <name evidence="2" type="ORF">GUITHDRAFT_111364</name>
</gene>
<feature type="compositionally biased region" description="Basic and acidic residues" evidence="1">
    <location>
        <begin position="278"/>
        <end position="299"/>
    </location>
</feature>
<dbReference type="PaxDb" id="55529-EKX42692"/>
<organism evidence="2">
    <name type="scientific">Guillardia theta (strain CCMP2712)</name>
    <name type="common">Cryptophyte</name>
    <dbReference type="NCBI Taxonomy" id="905079"/>
    <lineage>
        <taxon>Eukaryota</taxon>
        <taxon>Cryptophyceae</taxon>
        <taxon>Pyrenomonadales</taxon>
        <taxon>Geminigeraceae</taxon>
        <taxon>Guillardia</taxon>
    </lineage>
</organism>
<feature type="compositionally biased region" description="Basic and acidic residues" evidence="1">
    <location>
        <begin position="326"/>
        <end position="338"/>
    </location>
</feature>
<dbReference type="AlphaFoldDB" id="L1J303"/>
<dbReference type="EMBL" id="JH993015">
    <property type="protein sequence ID" value="EKX42692.1"/>
    <property type="molecule type" value="Genomic_DNA"/>
</dbReference>
<feature type="region of interest" description="Disordered" evidence="1">
    <location>
        <begin position="277"/>
        <end position="299"/>
    </location>
</feature>
<dbReference type="Proteomes" id="UP000011087">
    <property type="component" value="Unassembled WGS sequence"/>
</dbReference>
<dbReference type="EnsemblProtists" id="EKX42692">
    <property type="protein sequence ID" value="EKX42692"/>
    <property type="gene ID" value="GUITHDRAFT_111364"/>
</dbReference>
<feature type="compositionally biased region" description="Polar residues" evidence="1">
    <location>
        <begin position="346"/>
        <end position="363"/>
    </location>
</feature>
<reference evidence="4" key="2">
    <citation type="submission" date="2012-11" db="EMBL/GenBank/DDBJ databases">
        <authorList>
            <person name="Kuo A."/>
            <person name="Curtis B.A."/>
            <person name="Tanifuji G."/>
            <person name="Burki F."/>
            <person name="Gruber A."/>
            <person name="Irimia M."/>
            <person name="Maruyama S."/>
            <person name="Arias M.C."/>
            <person name="Ball S.G."/>
            <person name="Gile G.H."/>
            <person name="Hirakawa Y."/>
            <person name="Hopkins J.F."/>
            <person name="Rensing S.A."/>
            <person name="Schmutz J."/>
            <person name="Symeonidi A."/>
            <person name="Elias M."/>
            <person name="Eveleigh R.J."/>
            <person name="Herman E.K."/>
            <person name="Klute M.J."/>
            <person name="Nakayama T."/>
            <person name="Obornik M."/>
            <person name="Reyes-Prieto A."/>
            <person name="Armbrust E.V."/>
            <person name="Aves S.J."/>
            <person name="Beiko R.G."/>
            <person name="Coutinho P."/>
            <person name="Dacks J.B."/>
            <person name="Durnford D.G."/>
            <person name="Fast N.M."/>
            <person name="Green B.R."/>
            <person name="Grisdale C."/>
            <person name="Hempe F."/>
            <person name="Henrissat B."/>
            <person name="Hoppner M.P."/>
            <person name="Ishida K.-I."/>
            <person name="Kim E."/>
            <person name="Koreny L."/>
            <person name="Kroth P.G."/>
            <person name="Liu Y."/>
            <person name="Malik S.-B."/>
            <person name="Maier U.G."/>
            <person name="McRose D."/>
            <person name="Mock T."/>
            <person name="Neilson J.A."/>
            <person name="Onodera N.T."/>
            <person name="Poole A.M."/>
            <person name="Pritham E.J."/>
            <person name="Richards T.A."/>
            <person name="Rocap G."/>
            <person name="Roy S.W."/>
            <person name="Sarai C."/>
            <person name="Schaack S."/>
            <person name="Shirato S."/>
            <person name="Slamovits C.H."/>
            <person name="Spencer D.F."/>
            <person name="Suzuki S."/>
            <person name="Worden A.Z."/>
            <person name="Zauner S."/>
            <person name="Barry K."/>
            <person name="Bell C."/>
            <person name="Bharti A.K."/>
            <person name="Crow J.A."/>
            <person name="Grimwood J."/>
            <person name="Kramer R."/>
            <person name="Lindquist E."/>
            <person name="Lucas S."/>
            <person name="Salamov A."/>
            <person name="McFadden G.I."/>
            <person name="Lane C.E."/>
            <person name="Keeling P.J."/>
            <person name="Gray M.W."/>
            <person name="Grigoriev I.V."/>
            <person name="Archibald J.M."/>
        </authorList>
    </citation>
    <scope>NUCLEOTIDE SEQUENCE</scope>
    <source>
        <strain evidence="4">CCMP2712</strain>
    </source>
</reference>
<keyword evidence="4" id="KW-1185">Reference proteome</keyword>
<evidence type="ECO:0000313" key="4">
    <source>
        <dbReference type="Proteomes" id="UP000011087"/>
    </source>
</evidence>
<sequence>MSKKEISNDKMLELEEENAARNMQLAATRVRLARTTQLPMTRLHWGHDYLKSEYGDNWDKQGGYWDGCGHMFKSLCHGRNDMWWEKNGWSDANAKLQKAAQMDQDRQKMFREALKELHNKILEEREAHKEAKVARQEYLNFTKYNLKLKEKKKKFLLNSEKKSLIDTLAKSSAIINSGLVHKIANDTDMAYADYGEVEAQAAQEEMDEMAKWHNLLLNMKESGKADPLYVANLNQEGTKMLAMIRHTMLRLQHSESREKKMAQEDERNLRVYQQQLKSLHDSSQSKEKSYEEKEKEEELKAEEAAKKLLQERSQEFAGEGSSAHNLAEESAKRQEAARQRKLQASDRGSSQRSQAVQHTPEQVEQNIIKQKEQVHAAAVAKKNALVGKAVPAAKEKPAAASKGNKGGAGKAEAVELAPWAKQRNFMSALKRQTEATKQL</sequence>